<dbReference type="InterPro" id="IPR036770">
    <property type="entry name" value="Ankyrin_rpt-contain_sf"/>
</dbReference>
<accession>A0A371FS14</accession>
<comment type="subcellular location">
    <subcellularLocation>
        <location evidence="1">Cell membrane</location>
        <topology evidence="1">Peripheral membrane protein</topology>
        <orientation evidence="1">Cytoplasmic side</orientation>
    </subcellularLocation>
</comment>
<dbReference type="GO" id="GO:0005886">
    <property type="term" value="C:plasma membrane"/>
    <property type="evidence" value="ECO:0007669"/>
    <property type="project" value="UniProtKB-SubCell"/>
</dbReference>
<reference evidence="3" key="1">
    <citation type="submission" date="2018-05" db="EMBL/GenBank/DDBJ databases">
        <title>Draft genome of Mucuna pruriens seed.</title>
        <authorList>
            <person name="Nnadi N.E."/>
            <person name="Vos R."/>
            <person name="Hasami M.H."/>
            <person name="Devisetty U.K."/>
            <person name="Aguiy J.C."/>
        </authorList>
    </citation>
    <scope>NUCLEOTIDE SEQUENCE [LARGE SCALE GENOMIC DNA]</scope>
    <source>
        <strain evidence="3">JCA_2017</strain>
    </source>
</reference>
<dbReference type="SUPFAM" id="SSF48403">
    <property type="entry name" value="Ankyrin repeat"/>
    <property type="match status" value="1"/>
</dbReference>
<sequence>MSSTPLSVVLNEAHVARDISVEKFGGIVNNIIVANHLSFLEDKVPAEGKSHNQPLHIAVKCRDYIIARVLINNGSSLNVMPKTTLDKLFSTGAQLRTSSIVVRAFDGFKREVMGKLHSQYV</sequence>
<name>A0A371FS14_MUCPR</name>
<evidence type="ECO:0000313" key="4">
    <source>
        <dbReference type="Proteomes" id="UP000257109"/>
    </source>
</evidence>
<evidence type="ECO:0000313" key="3">
    <source>
        <dbReference type="EMBL" id="RDX81088.1"/>
    </source>
</evidence>
<gene>
    <name evidence="3" type="ORF">CR513_38278</name>
</gene>
<dbReference type="PANTHER" id="PTHR32108">
    <property type="entry name" value="DNA-DIRECTED RNA POLYMERASE SUBUNIT ALPHA"/>
    <property type="match status" value="1"/>
</dbReference>
<evidence type="ECO:0000256" key="1">
    <source>
        <dbReference type="ARBA" id="ARBA00004413"/>
    </source>
</evidence>
<keyword evidence="4" id="KW-1185">Reference proteome</keyword>
<dbReference type="PANTHER" id="PTHR32108:SF9">
    <property type="entry name" value="REVERSE TRANSCRIPTASE RNASE H-LIKE DOMAIN-CONTAINING PROTEIN"/>
    <property type="match status" value="1"/>
</dbReference>
<feature type="repeat" description="ANK" evidence="2">
    <location>
        <begin position="50"/>
        <end position="82"/>
    </location>
</feature>
<feature type="non-terminal residue" evidence="3">
    <location>
        <position position="1"/>
    </location>
</feature>
<dbReference type="AlphaFoldDB" id="A0A371FS14"/>
<organism evidence="3 4">
    <name type="scientific">Mucuna pruriens</name>
    <name type="common">Velvet bean</name>
    <name type="synonym">Dolichos pruriens</name>
    <dbReference type="NCBI Taxonomy" id="157652"/>
    <lineage>
        <taxon>Eukaryota</taxon>
        <taxon>Viridiplantae</taxon>
        <taxon>Streptophyta</taxon>
        <taxon>Embryophyta</taxon>
        <taxon>Tracheophyta</taxon>
        <taxon>Spermatophyta</taxon>
        <taxon>Magnoliopsida</taxon>
        <taxon>eudicotyledons</taxon>
        <taxon>Gunneridae</taxon>
        <taxon>Pentapetalae</taxon>
        <taxon>rosids</taxon>
        <taxon>fabids</taxon>
        <taxon>Fabales</taxon>
        <taxon>Fabaceae</taxon>
        <taxon>Papilionoideae</taxon>
        <taxon>50 kb inversion clade</taxon>
        <taxon>NPAAA clade</taxon>
        <taxon>indigoferoid/millettioid clade</taxon>
        <taxon>Phaseoleae</taxon>
        <taxon>Mucuna</taxon>
    </lineage>
</organism>
<dbReference type="EMBL" id="QJKJ01008017">
    <property type="protein sequence ID" value="RDX81088.1"/>
    <property type="molecule type" value="Genomic_DNA"/>
</dbReference>
<proteinExistence type="predicted"/>
<dbReference type="PROSITE" id="PS50088">
    <property type="entry name" value="ANK_REPEAT"/>
    <property type="match status" value="1"/>
</dbReference>
<protein>
    <submittedName>
        <fullName evidence="3">Uncharacterized protein</fullName>
    </submittedName>
</protein>
<dbReference type="InterPro" id="IPR002110">
    <property type="entry name" value="Ankyrin_rpt"/>
</dbReference>
<keyword evidence="2" id="KW-0040">ANK repeat</keyword>
<comment type="caution">
    <text evidence="3">The sequence shown here is derived from an EMBL/GenBank/DDBJ whole genome shotgun (WGS) entry which is preliminary data.</text>
</comment>
<evidence type="ECO:0000256" key="2">
    <source>
        <dbReference type="PROSITE-ProRule" id="PRU00023"/>
    </source>
</evidence>
<dbReference type="Proteomes" id="UP000257109">
    <property type="component" value="Unassembled WGS sequence"/>
</dbReference>